<dbReference type="AlphaFoldDB" id="A0A6A5C318"/>
<feature type="transmembrane region" description="Helical" evidence="2">
    <location>
        <begin position="62"/>
        <end position="83"/>
    </location>
</feature>
<evidence type="ECO:0000256" key="1">
    <source>
        <dbReference type="SAM" id="MobiDB-lite"/>
    </source>
</evidence>
<reference evidence="3 4" key="1">
    <citation type="journal article" date="2019" name="Sci. Rep.">
        <title>Nanopore sequencing improves the draft genome of the human pathogenic amoeba Naegleria fowleri.</title>
        <authorList>
            <person name="Liechti N."/>
            <person name="Schurch N."/>
            <person name="Bruggmann R."/>
            <person name="Wittwer M."/>
        </authorList>
    </citation>
    <scope>NUCLEOTIDE SEQUENCE [LARGE SCALE GENOMIC DNA]</scope>
    <source>
        <strain evidence="3 4">ATCC 30894</strain>
    </source>
</reference>
<keyword evidence="2" id="KW-1133">Transmembrane helix</keyword>
<keyword evidence="2" id="KW-0812">Transmembrane</keyword>
<dbReference type="VEuPathDB" id="AmoebaDB:FDP41_012722"/>
<dbReference type="OrthoDB" id="10385256at2759"/>
<protein>
    <recommendedName>
        <fullName evidence="5">Transmembrane protein</fullName>
    </recommendedName>
</protein>
<evidence type="ECO:0000256" key="2">
    <source>
        <dbReference type="SAM" id="Phobius"/>
    </source>
</evidence>
<keyword evidence="4" id="KW-1185">Reference proteome</keyword>
<dbReference type="RefSeq" id="XP_044565647.1">
    <property type="nucleotide sequence ID" value="XM_044703273.1"/>
</dbReference>
<organism evidence="3 4">
    <name type="scientific">Naegleria fowleri</name>
    <name type="common">Brain eating amoeba</name>
    <dbReference type="NCBI Taxonomy" id="5763"/>
    <lineage>
        <taxon>Eukaryota</taxon>
        <taxon>Discoba</taxon>
        <taxon>Heterolobosea</taxon>
        <taxon>Tetramitia</taxon>
        <taxon>Eutetramitia</taxon>
        <taxon>Vahlkampfiidae</taxon>
        <taxon>Naegleria</taxon>
    </lineage>
</organism>
<dbReference type="Proteomes" id="UP000444721">
    <property type="component" value="Unassembled WGS sequence"/>
</dbReference>
<proteinExistence type="predicted"/>
<keyword evidence="2" id="KW-0472">Membrane</keyword>
<accession>A0A6A5C318</accession>
<dbReference type="GeneID" id="68119937"/>
<dbReference type="VEuPathDB" id="AmoebaDB:NF0038530"/>
<dbReference type="VEuPathDB" id="AmoebaDB:NfTy_037250"/>
<gene>
    <name evidence="3" type="ORF">FDP41_012722</name>
</gene>
<evidence type="ECO:0008006" key="5">
    <source>
        <dbReference type="Google" id="ProtNLM"/>
    </source>
</evidence>
<evidence type="ECO:0000313" key="3">
    <source>
        <dbReference type="EMBL" id="KAF0980934.1"/>
    </source>
</evidence>
<evidence type="ECO:0000313" key="4">
    <source>
        <dbReference type="Proteomes" id="UP000444721"/>
    </source>
</evidence>
<dbReference type="EMBL" id="VFQX01000016">
    <property type="protein sequence ID" value="KAF0980934.1"/>
    <property type="molecule type" value="Genomic_DNA"/>
</dbReference>
<sequence length="123" mass="14079">MSSTPAAPSSSLPTSSSSSGSNSKKQEPLVYRGTTFEYVQDCFRYYKTLAERKIDNVKHFVVTYPTVFISYAILFGSMGLIYFRVQRKVKLSHNELKANLEKVKKQRIYDLVKEANEIKRLGK</sequence>
<feature type="region of interest" description="Disordered" evidence="1">
    <location>
        <begin position="1"/>
        <end position="27"/>
    </location>
</feature>
<feature type="compositionally biased region" description="Low complexity" evidence="1">
    <location>
        <begin position="1"/>
        <end position="23"/>
    </location>
</feature>
<name>A0A6A5C318_NAEFO</name>
<comment type="caution">
    <text evidence="3">The sequence shown here is derived from an EMBL/GenBank/DDBJ whole genome shotgun (WGS) entry which is preliminary data.</text>
</comment>